<name>A0ABM8W3G6_GIGMA</name>
<sequence>MVEKAKKCPTCGNNSFVGEEKSQHLAFRKMEMILKSDKTPYEKKLALFECLKIIEVGELDEEQKKRIDFLIQGRLYAELAKRSMEDYKKSTVKEYISNSQNNSFGGYFGLKKLFTFNIIGGDIFAFLEKVNMKGIIENIFKGKKKAVIDQNQEDVDKLRKEYEDEKFSTFEEGEIGQITRKATIGRLHHSNAIISKRRVSRLYISNAGLDDYDDFFVAKNSIRPNKKYELCPECYKEIVYKKDTKFYRQYKEIEENKELPKSTIHSSYKNYPRAKLTSQLLDFPNLPSPQNNKEINEEI</sequence>
<protein>
    <submittedName>
        <fullName evidence="1">9180_t:CDS:1</fullName>
    </submittedName>
</protein>
<keyword evidence="2" id="KW-1185">Reference proteome</keyword>
<accession>A0ABM8W3G6</accession>
<proteinExistence type="predicted"/>
<dbReference type="Proteomes" id="UP000789901">
    <property type="component" value="Unassembled WGS sequence"/>
</dbReference>
<dbReference type="EMBL" id="CAJVQB010000963">
    <property type="protein sequence ID" value="CAG8515144.1"/>
    <property type="molecule type" value="Genomic_DNA"/>
</dbReference>
<gene>
    <name evidence="1" type="ORF">GMARGA_LOCUS2880</name>
</gene>
<organism evidence="1 2">
    <name type="scientific">Gigaspora margarita</name>
    <dbReference type="NCBI Taxonomy" id="4874"/>
    <lineage>
        <taxon>Eukaryota</taxon>
        <taxon>Fungi</taxon>
        <taxon>Fungi incertae sedis</taxon>
        <taxon>Mucoromycota</taxon>
        <taxon>Glomeromycotina</taxon>
        <taxon>Glomeromycetes</taxon>
        <taxon>Diversisporales</taxon>
        <taxon>Gigasporaceae</taxon>
        <taxon>Gigaspora</taxon>
    </lineage>
</organism>
<evidence type="ECO:0000313" key="1">
    <source>
        <dbReference type="EMBL" id="CAG8515144.1"/>
    </source>
</evidence>
<reference evidence="1 2" key="1">
    <citation type="submission" date="2021-06" db="EMBL/GenBank/DDBJ databases">
        <authorList>
            <person name="Kallberg Y."/>
            <person name="Tangrot J."/>
            <person name="Rosling A."/>
        </authorList>
    </citation>
    <scope>NUCLEOTIDE SEQUENCE [LARGE SCALE GENOMIC DNA]</scope>
    <source>
        <strain evidence="1 2">120-4 pot B 10/14</strain>
    </source>
</reference>
<comment type="caution">
    <text evidence="1">The sequence shown here is derived from an EMBL/GenBank/DDBJ whole genome shotgun (WGS) entry which is preliminary data.</text>
</comment>
<evidence type="ECO:0000313" key="2">
    <source>
        <dbReference type="Proteomes" id="UP000789901"/>
    </source>
</evidence>